<name>A0A210QTQ0_MIZYE</name>
<organism evidence="2 3">
    <name type="scientific">Mizuhopecten yessoensis</name>
    <name type="common">Japanese scallop</name>
    <name type="synonym">Patinopecten yessoensis</name>
    <dbReference type="NCBI Taxonomy" id="6573"/>
    <lineage>
        <taxon>Eukaryota</taxon>
        <taxon>Metazoa</taxon>
        <taxon>Spiralia</taxon>
        <taxon>Lophotrochozoa</taxon>
        <taxon>Mollusca</taxon>
        <taxon>Bivalvia</taxon>
        <taxon>Autobranchia</taxon>
        <taxon>Pteriomorphia</taxon>
        <taxon>Pectinida</taxon>
        <taxon>Pectinoidea</taxon>
        <taxon>Pectinidae</taxon>
        <taxon>Mizuhopecten</taxon>
    </lineage>
</organism>
<proteinExistence type="predicted"/>
<keyword evidence="3" id="KW-1185">Reference proteome</keyword>
<dbReference type="AlphaFoldDB" id="A0A210QTQ0"/>
<dbReference type="Proteomes" id="UP000242188">
    <property type="component" value="Unassembled WGS sequence"/>
</dbReference>
<gene>
    <name evidence="2" type="ORF">KP79_PYT23035</name>
</gene>
<accession>A0A210QTQ0</accession>
<evidence type="ECO:0000313" key="2">
    <source>
        <dbReference type="EMBL" id="OWF52116.1"/>
    </source>
</evidence>
<evidence type="ECO:0000256" key="1">
    <source>
        <dbReference type="SAM" id="MobiDB-lite"/>
    </source>
</evidence>
<sequence>MVSKGCSFSADQIAGRWKSLMRAYKNTKDHNGKSGNSLKRYEYQDELDALFESNPCIVPECTRSSGKRAANVVELSEENEDLTASDAQNARTSSVKKARNRSSTKEVVILFKDYMEEQKKKEADDIERREKMHNERISVVKSLVSAITSKSNLPRPNSCAGQ</sequence>
<reference evidence="2 3" key="1">
    <citation type="journal article" date="2017" name="Nat. Ecol. Evol.">
        <title>Scallop genome provides insights into evolution of bilaterian karyotype and development.</title>
        <authorList>
            <person name="Wang S."/>
            <person name="Zhang J."/>
            <person name="Jiao W."/>
            <person name="Li J."/>
            <person name="Xun X."/>
            <person name="Sun Y."/>
            <person name="Guo X."/>
            <person name="Huan P."/>
            <person name="Dong B."/>
            <person name="Zhang L."/>
            <person name="Hu X."/>
            <person name="Sun X."/>
            <person name="Wang J."/>
            <person name="Zhao C."/>
            <person name="Wang Y."/>
            <person name="Wang D."/>
            <person name="Huang X."/>
            <person name="Wang R."/>
            <person name="Lv J."/>
            <person name="Li Y."/>
            <person name="Zhang Z."/>
            <person name="Liu B."/>
            <person name="Lu W."/>
            <person name="Hui Y."/>
            <person name="Liang J."/>
            <person name="Zhou Z."/>
            <person name="Hou R."/>
            <person name="Li X."/>
            <person name="Liu Y."/>
            <person name="Li H."/>
            <person name="Ning X."/>
            <person name="Lin Y."/>
            <person name="Zhao L."/>
            <person name="Xing Q."/>
            <person name="Dou J."/>
            <person name="Li Y."/>
            <person name="Mao J."/>
            <person name="Guo H."/>
            <person name="Dou H."/>
            <person name="Li T."/>
            <person name="Mu C."/>
            <person name="Jiang W."/>
            <person name="Fu Q."/>
            <person name="Fu X."/>
            <person name="Miao Y."/>
            <person name="Liu J."/>
            <person name="Yu Q."/>
            <person name="Li R."/>
            <person name="Liao H."/>
            <person name="Li X."/>
            <person name="Kong Y."/>
            <person name="Jiang Z."/>
            <person name="Chourrout D."/>
            <person name="Li R."/>
            <person name="Bao Z."/>
        </authorList>
    </citation>
    <scope>NUCLEOTIDE SEQUENCE [LARGE SCALE GENOMIC DNA]</scope>
    <source>
        <strain evidence="2 3">PY_sf001</strain>
    </source>
</reference>
<comment type="caution">
    <text evidence="2">The sequence shown here is derived from an EMBL/GenBank/DDBJ whole genome shotgun (WGS) entry which is preliminary data.</text>
</comment>
<dbReference type="OrthoDB" id="6155746at2759"/>
<evidence type="ECO:0008006" key="4">
    <source>
        <dbReference type="Google" id="ProtNLM"/>
    </source>
</evidence>
<evidence type="ECO:0000313" key="3">
    <source>
        <dbReference type="Proteomes" id="UP000242188"/>
    </source>
</evidence>
<feature type="region of interest" description="Disordered" evidence="1">
    <location>
        <begin position="78"/>
        <end position="99"/>
    </location>
</feature>
<protein>
    <recommendedName>
        <fullName evidence="4">MADF domain-containing protein</fullName>
    </recommendedName>
</protein>
<dbReference type="EMBL" id="NEDP02001955">
    <property type="protein sequence ID" value="OWF52116.1"/>
    <property type="molecule type" value="Genomic_DNA"/>
</dbReference>